<keyword evidence="4 9" id="KW-0963">Cytoplasm</keyword>
<keyword evidence="8 9" id="KW-0238">DNA-binding</keyword>
<sequence>MILRHLSITNFKNFEEARLEFSPKVNCFLGNNGMGKSNLLDAVYYLSFCKSFTGMTDSMVMRRGEDFAILKGNYLRRGAEEELVLGMSRGKRKSLKRGGKEYDRLSSHIGAFPLVIAAPIDIDLIRGAGDERRRLMDMVISQSDPVYLDNLLRYNRALEQRNRLLRDHSVDHNLYMAVELQMDMAATYLHNARSRWVETLTEIFNTFYHAIAGEGENVTLRYISTLSSPGTSMTSLLDSARRHDEIVGHTSVGPHRDDIEMLIDDMPMRRAGSQGQCKTYSLALRLAQYEFLRSSCGMMPLLLLDDIFDKLDATRVERIMELVTQSDFGQIFITDTNRTHLDDIMSRTTGDYKLWLVSHGTVEPINNHETH</sequence>
<comment type="similarity">
    <text evidence="2 9 10">Belongs to the RecF family.</text>
</comment>
<dbReference type="InterPro" id="IPR003395">
    <property type="entry name" value="RecF/RecN/SMC_N"/>
</dbReference>
<dbReference type="Gene3D" id="3.40.50.300">
    <property type="entry name" value="P-loop containing nucleotide triphosphate hydrolases"/>
    <property type="match status" value="1"/>
</dbReference>
<name>A0A4P7VCK6_9BACT</name>
<keyword evidence="13" id="KW-1185">Reference proteome</keyword>
<dbReference type="Pfam" id="PF02463">
    <property type="entry name" value="SMC_N"/>
    <property type="match status" value="1"/>
</dbReference>
<dbReference type="GO" id="GO:0003697">
    <property type="term" value="F:single-stranded DNA binding"/>
    <property type="evidence" value="ECO:0007669"/>
    <property type="project" value="UniProtKB-UniRule"/>
</dbReference>
<evidence type="ECO:0000313" key="13">
    <source>
        <dbReference type="Proteomes" id="UP000297031"/>
    </source>
</evidence>
<evidence type="ECO:0000256" key="4">
    <source>
        <dbReference type="ARBA" id="ARBA00022490"/>
    </source>
</evidence>
<evidence type="ECO:0000256" key="6">
    <source>
        <dbReference type="ARBA" id="ARBA00022741"/>
    </source>
</evidence>
<gene>
    <name evidence="9" type="primary">recF</name>
    <name evidence="12" type="ORF">E7746_00190</name>
</gene>
<evidence type="ECO:0000259" key="11">
    <source>
        <dbReference type="Pfam" id="PF02463"/>
    </source>
</evidence>
<keyword evidence="9 10" id="KW-0227">DNA damage</keyword>
<dbReference type="RefSeq" id="WP_136409432.1">
    <property type="nucleotide sequence ID" value="NZ_CP039393.1"/>
</dbReference>
<keyword evidence="5 9" id="KW-0235">DNA replication</keyword>
<organism evidence="12 13">
    <name type="scientific">Muribaculum gordoncarteri</name>
    <dbReference type="NCBI Taxonomy" id="2530390"/>
    <lineage>
        <taxon>Bacteria</taxon>
        <taxon>Pseudomonadati</taxon>
        <taxon>Bacteroidota</taxon>
        <taxon>Bacteroidia</taxon>
        <taxon>Bacteroidales</taxon>
        <taxon>Muribaculaceae</taxon>
        <taxon>Muribaculum</taxon>
    </lineage>
</organism>
<dbReference type="Proteomes" id="UP000297031">
    <property type="component" value="Chromosome"/>
</dbReference>
<feature type="domain" description="RecF/RecN/SMC N-terminal" evidence="11">
    <location>
        <begin position="3"/>
        <end position="48"/>
    </location>
</feature>
<dbReference type="NCBIfam" id="TIGR00611">
    <property type="entry name" value="recf"/>
    <property type="match status" value="1"/>
</dbReference>
<dbReference type="EMBL" id="CP039393">
    <property type="protein sequence ID" value="QCD34414.1"/>
    <property type="molecule type" value="Genomic_DNA"/>
</dbReference>
<dbReference type="GO" id="GO:0005524">
    <property type="term" value="F:ATP binding"/>
    <property type="evidence" value="ECO:0007669"/>
    <property type="project" value="UniProtKB-UniRule"/>
</dbReference>
<accession>A0A4P7VCK6</accession>
<dbReference type="GO" id="GO:0006302">
    <property type="term" value="P:double-strand break repair"/>
    <property type="evidence" value="ECO:0007669"/>
    <property type="project" value="TreeGrafter"/>
</dbReference>
<dbReference type="InterPro" id="IPR018078">
    <property type="entry name" value="DNA-binding_RecF_CS"/>
</dbReference>
<evidence type="ECO:0000313" key="12">
    <source>
        <dbReference type="EMBL" id="QCD34414.1"/>
    </source>
</evidence>
<dbReference type="InterPro" id="IPR001238">
    <property type="entry name" value="DNA-binding_RecF"/>
</dbReference>
<evidence type="ECO:0000256" key="10">
    <source>
        <dbReference type="RuleBase" id="RU000578"/>
    </source>
</evidence>
<dbReference type="AlphaFoldDB" id="A0A4P7VCK6"/>
<dbReference type="PANTHER" id="PTHR32182:SF0">
    <property type="entry name" value="DNA REPLICATION AND REPAIR PROTEIN RECF"/>
    <property type="match status" value="1"/>
</dbReference>
<dbReference type="Gene3D" id="1.20.1050.90">
    <property type="entry name" value="RecF/RecN/SMC, N-terminal domain"/>
    <property type="match status" value="1"/>
</dbReference>
<keyword evidence="6 9" id="KW-0547">Nucleotide-binding</keyword>
<dbReference type="InterPro" id="IPR042174">
    <property type="entry name" value="RecF_2"/>
</dbReference>
<evidence type="ECO:0000256" key="1">
    <source>
        <dbReference type="ARBA" id="ARBA00004496"/>
    </source>
</evidence>
<comment type="function">
    <text evidence="9 10">The RecF protein is involved in DNA metabolism; it is required for DNA replication and normal SOS inducibility. RecF binds preferentially to single-stranded, linear DNA. It also seems to bind ATP.</text>
</comment>
<dbReference type="PROSITE" id="PS00618">
    <property type="entry name" value="RECF_2"/>
    <property type="match status" value="1"/>
</dbReference>
<keyword evidence="9 10" id="KW-0742">SOS response</keyword>
<dbReference type="GO" id="GO:0000731">
    <property type="term" value="P:DNA synthesis involved in DNA repair"/>
    <property type="evidence" value="ECO:0007669"/>
    <property type="project" value="TreeGrafter"/>
</dbReference>
<comment type="subcellular location">
    <subcellularLocation>
        <location evidence="1 9 10">Cytoplasm</location>
    </subcellularLocation>
</comment>
<evidence type="ECO:0000256" key="2">
    <source>
        <dbReference type="ARBA" id="ARBA00008016"/>
    </source>
</evidence>
<feature type="binding site" evidence="9">
    <location>
        <begin position="30"/>
        <end position="37"/>
    </location>
    <ligand>
        <name>ATP</name>
        <dbReference type="ChEBI" id="CHEBI:30616"/>
    </ligand>
</feature>
<dbReference type="SUPFAM" id="SSF52540">
    <property type="entry name" value="P-loop containing nucleoside triphosphate hydrolases"/>
    <property type="match status" value="1"/>
</dbReference>
<reference evidence="12 13" key="1">
    <citation type="submission" date="2019-02" db="EMBL/GenBank/DDBJ databases">
        <title>Isolation and identification of novel species under the genus Muribaculum.</title>
        <authorList>
            <person name="Miyake S."/>
            <person name="Ding Y."/>
            <person name="Low A."/>
            <person name="Soh M."/>
            <person name="Seedorf H."/>
        </authorList>
    </citation>
    <scope>NUCLEOTIDE SEQUENCE [LARGE SCALE GENOMIC DNA]</scope>
    <source>
        <strain evidence="12 13">TLL-A4</strain>
    </source>
</reference>
<evidence type="ECO:0000256" key="7">
    <source>
        <dbReference type="ARBA" id="ARBA00022840"/>
    </source>
</evidence>
<dbReference type="GO" id="GO:0005737">
    <property type="term" value="C:cytoplasm"/>
    <property type="evidence" value="ECO:0007669"/>
    <property type="project" value="UniProtKB-SubCell"/>
</dbReference>
<dbReference type="GO" id="GO:0006260">
    <property type="term" value="P:DNA replication"/>
    <property type="evidence" value="ECO:0007669"/>
    <property type="project" value="UniProtKB-UniRule"/>
</dbReference>
<dbReference type="OrthoDB" id="9803889at2"/>
<dbReference type="InterPro" id="IPR027417">
    <property type="entry name" value="P-loop_NTPase"/>
</dbReference>
<keyword evidence="9 10" id="KW-0234">DNA repair</keyword>
<proteinExistence type="inferred from homology"/>
<protein>
    <recommendedName>
        <fullName evidence="3 9">DNA replication and repair protein RecF</fullName>
    </recommendedName>
</protein>
<evidence type="ECO:0000256" key="9">
    <source>
        <dbReference type="HAMAP-Rule" id="MF_00365"/>
    </source>
</evidence>
<evidence type="ECO:0000256" key="8">
    <source>
        <dbReference type="ARBA" id="ARBA00023125"/>
    </source>
</evidence>
<evidence type="ECO:0000256" key="3">
    <source>
        <dbReference type="ARBA" id="ARBA00020170"/>
    </source>
</evidence>
<dbReference type="KEGG" id="mgod:E7746_00190"/>
<evidence type="ECO:0000256" key="5">
    <source>
        <dbReference type="ARBA" id="ARBA00022705"/>
    </source>
</evidence>
<dbReference type="HAMAP" id="MF_00365">
    <property type="entry name" value="RecF"/>
    <property type="match status" value="1"/>
</dbReference>
<dbReference type="PANTHER" id="PTHR32182">
    <property type="entry name" value="DNA REPLICATION AND REPAIR PROTEIN RECF"/>
    <property type="match status" value="1"/>
</dbReference>
<dbReference type="GO" id="GO:0009432">
    <property type="term" value="P:SOS response"/>
    <property type="evidence" value="ECO:0007669"/>
    <property type="project" value="UniProtKB-UniRule"/>
</dbReference>
<keyword evidence="7 9" id="KW-0067">ATP-binding</keyword>